<accession>A0A6A5VLC9</accession>
<dbReference type="Pfam" id="PF03061">
    <property type="entry name" value="4HBT"/>
    <property type="match status" value="1"/>
</dbReference>
<keyword evidence="3" id="KW-1185">Reference proteome</keyword>
<gene>
    <name evidence="2" type="ORF">BU23DRAFT_549960</name>
</gene>
<dbReference type="Gene3D" id="3.10.129.10">
    <property type="entry name" value="Hotdog Thioesterase"/>
    <property type="match status" value="1"/>
</dbReference>
<evidence type="ECO:0000313" key="3">
    <source>
        <dbReference type="Proteomes" id="UP000800036"/>
    </source>
</evidence>
<dbReference type="InterPro" id="IPR006683">
    <property type="entry name" value="Thioestr_dom"/>
</dbReference>
<dbReference type="InterPro" id="IPR029069">
    <property type="entry name" value="HotDog_dom_sf"/>
</dbReference>
<dbReference type="CDD" id="cd03443">
    <property type="entry name" value="PaaI_thioesterase"/>
    <property type="match status" value="1"/>
</dbReference>
<reference evidence="2" key="1">
    <citation type="journal article" date="2020" name="Stud. Mycol.">
        <title>101 Dothideomycetes genomes: a test case for predicting lifestyles and emergence of pathogens.</title>
        <authorList>
            <person name="Haridas S."/>
            <person name="Albert R."/>
            <person name="Binder M."/>
            <person name="Bloem J."/>
            <person name="Labutti K."/>
            <person name="Salamov A."/>
            <person name="Andreopoulos B."/>
            <person name="Baker S."/>
            <person name="Barry K."/>
            <person name="Bills G."/>
            <person name="Bluhm B."/>
            <person name="Cannon C."/>
            <person name="Castanera R."/>
            <person name="Culley D."/>
            <person name="Daum C."/>
            <person name="Ezra D."/>
            <person name="Gonzalez J."/>
            <person name="Henrissat B."/>
            <person name="Kuo A."/>
            <person name="Liang C."/>
            <person name="Lipzen A."/>
            <person name="Lutzoni F."/>
            <person name="Magnuson J."/>
            <person name="Mondo S."/>
            <person name="Nolan M."/>
            <person name="Ohm R."/>
            <person name="Pangilinan J."/>
            <person name="Park H.-J."/>
            <person name="Ramirez L."/>
            <person name="Alfaro M."/>
            <person name="Sun H."/>
            <person name="Tritt A."/>
            <person name="Yoshinaga Y."/>
            <person name="Zwiers L.-H."/>
            <person name="Turgeon B."/>
            <person name="Goodwin S."/>
            <person name="Spatafora J."/>
            <person name="Crous P."/>
            <person name="Grigoriev I."/>
        </authorList>
    </citation>
    <scope>NUCLEOTIDE SEQUENCE</scope>
    <source>
        <strain evidence="2">CBS 107.79</strain>
    </source>
</reference>
<feature type="domain" description="Thioesterase" evidence="1">
    <location>
        <begin position="99"/>
        <end position="183"/>
    </location>
</feature>
<dbReference type="EMBL" id="ML976660">
    <property type="protein sequence ID" value="KAF1978533.1"/>
    <property type="molecule type" value="Genomic_DNA"/>
</dbReference>
<dbReference type="OrthoDB" id="506431at2759"/>
<dbReference type="PANTHER" id="PTHR47260">
    <property type="entry name" value="UPF0644 PROTEIN PB2B4.06"/>
    <property type="match status" value="1"/>
</dbReference>
<organism evidence="2 3">
    <name type="scientific">Bimuria novae-zelandiae CBS 107.79</name>
    <dbReference type="NCBI Taxonomy" id="1447943"/>
    <lineage>
        <taxon>Eukaryota</taxon>
        <taxon>Fungi</taxon>
        <taxon>Dikarya</taxon>
        <taxon>Ascomycota</taxon>
        <taxon>Pezizomycotina</taxon>
        <taxon>Dothideomycetes</taxon>
        <taxon>Pleosporomycetidae</taxon>
        <taxon>Pleosporales</taxon>
        <taxon>Massarineae</taxon>
        <taxon>Didymosphaeriaceae</taxon>
        <taxon>Bimuria</taxon>
    </lineage>
</organism>
<evidence type="ECO:0000313" key="2">
    <source>
        <dbReference type="EMBL" id="KAF1978533.1"/>
    </source>
</evidence>
<name>A0A6A5VLC9_9PLEO</name>
<sequence length="198" mass="22137">MDHNGMPTSAVIKRLSAIPWCRTLLESPEWTSIRFRSRVPKASAKDSYFAETLKTQRTIRSCTALRPIGESKRGKDGIYVDELRILFELGNGVNGWLKIAHGGFVVTMLDEAMGLLLSHNVEVRFSKGIQTYDGIGIFTAYLNTTYKKPVPTPSTVLCTVKILRRERNKIYLRATIEDGEGTVFTTAEGMFVETGSKL</sequence>
<evidence type="ECO:0000259" key="1">
    <source>
        <dbReference type="Pfam" id="PF03061"/>
    </source>
</evidence>
<dbReference type="SUPFAM" id="SSF54637">
    <property type="entry name" value="Thioesterase/thiol ester dehydrase-isomerase"/>
    <property type="match status" value="1"/>
</dbReference>
<dbReference type="Proteomes" id="UP000800036">
    <property type="component" value="Unassembled WGS sequence"/>
</dbReference>
<dbReference type="PANTHER" id="PTHR47260:SF3">
    <property type="entry name" value="THIOESTERASE FAMILY PROTEIN (AFU_ORTHOLOGUE AFUA_7G03960)"/>
    <property type="match status" value="1"/>
</dbReference>
<proteinExistence type="predicted"/>
<dbReference type="AlphaFoldDB" id="A0A6A5VLC9"/>
<dbReference type="InterPro" id="IPR052061">
    <property type="entry name" value="PTE-AB_protein"/>
</dbReference>
<protein>
    <recommendedName>
        <fullName evidence="1">Thioesterase domain-containing protein</fullName>
    </recommendedName>
</protein>